<sequence>MSDDSRTLLGDRYALDQVIGRGGMAEVWKAHDVRLGREVAVKRLRVDLATDPTFQARFRREAQSAAGLNHPNIVATYDTGEEVDEKTGLHVPYIVMELVEGHTLRDLLRQDRRIRPELALEFAQGVLDALAYSHKAGIIHRDIKPANVMITPSGRVKVMDFGIARAVADTSATMTQTAAVIGTAQYLSPEQARGEQVDNRSDVYAAGCLLYELLVGRPPFIGDSPVSVAYQHVRETPTPPSHLDPELTPAMDAVVLKSLAKSPSDRYQDAKEMRDDISRLLAGEPVLAAPVVPPMTVAEPTAVTQVAPAAGAAAAASIGAASANQTNLDTLPPDTLPPDTLAGQTGSLQAVDEKRRNPILWVVLALAGLLAVIGLGVAVYLNSGNGTNDLIPVRSYVGFTETQATNMLESDGFEVASEHVTGADDSTVGTVTKQDPNAGELASGSTVTITVNDGPKTSKVPKGIIGATEAEAKKLLVDAGFDEDKITFTEATAAQENAHLDFEAGQVVAVNPAEAADVPATQKFTLALATGKSSVPNLLGLTQEQAAQKAKSAGFELEVSDTRVPGAADSVDKVAKQSPNGDEVVERTQKITVSLGSLQPTAATSTAQPTQTTPATVTLPDTVGQTQGAAVAAIADAGFTSDVVVLTRDVTDETQNGLVVEQAPGTGSYSTDQVITIYVGRYTAPATSAPATPSRASAPASSAATSTPS</sequence>
<evidence type="ECO:0000256" key="2">
    <source>
        <dbReference type="ARBA" id="ARBA00022527"/>
    </source>
</evidence>
<feature type="domain" description="PASTA" evidence="14">
    <location>
        <begin position="613"/>
        <end position="681"/>
    </location>
</feature>
<dbReference type="InterPro" id="IPR017441">
    <property type="entry name" value="Protein_kinase_ATP_BS"/>
</dbReference>
<keyword evidence="3" id="KW-0808">Transferase</keyword>
<dbReference type="Gene3D" id="3.30.200.20">
    <property type="entry name" value="Phosphorylase Kinase, domain 1"/>
    <property type="match status" value="1"/>
</dbReference>
<evidence type="ECO:0000256" key="12">
    <source>
        <dbReference type="SAM" id="Phobius"/>
    </source>
</evidence>
<evidence type="ECO:0000256" key="10">
    <source>
        <dbReference type="PROSITE-ProRule" id="PRU10141"/>
    </source>
</evidence>
<dbReference type="SMART" id="SM00220">
    <property type="entry name" value="S_TKc"/>
    <property type="match status" value="1"/>
</dbReference>
<dbReference type="PROSITE" id="PS51178">
    <property type="entry name" value="PASTA"/>
    <property type="match status" value="3"/>
</dbReference>
<dbReference type="Pfam" id="PF00069">
    <property type="entry name" value="Pkinase"/>
    <property type="match status" value="1"/>
</dbReference>
<evidence type="ECO:0000259" key="13">
    <source>
        <dbReference type="PROSITE" id="PS50011"/>
    </source>
</evidence>
<evidence type="ECO:0000256" key="3">
    <source>
        <dbReference type="ARBA" id="ARBA00022679"/>
    </source>
</evidence>
<dbReference type="PROSITE" id="PS00108">
    <property type="entry name" value="PROTEIN_KINASE_ST"/>
    <property type="match status" value="1"/>
</dbReference>
<dbReference type="InterPro" id="IPR005543">
    <property type="entry name" value="PASTA_dom"/>
</dbReference>
<keyword evidence="16" id="KW-1185">Reference proteome</keyword>
<dbReference type="CDD" id="cd14014">
    <property type="entry name" value="STKc_PknB_like"/>
    <property type="match status" value="1"/>
</dbReference>
<evidence type="ECO:0000256" key="11">
    <source>
        <dbReference type="SAM" id="MobiDB-lite"/>
    </source>
</evidence>
<dbReference type="Gene3D" id="3.30.10.20">
    <property type="match status" value="4"/>
</dbReference>
<evidence type="ECO:0000256" key="1">
    <source>
        <dbReference type="ARBA" id="ARBA00012513"/>
    </source>
</evidence>
<dbReference type="SMART" id="SM00740">
    <property type="entry name" value="PASTA"/>
    <property type="match status" value="4"/>
</dbReference>
<keyword evidence="7 10" id="KW-0067">ATP-binding</keyword>
<comment type="catalytic activity">
    <reaction evidence="9">
        <text>L-seryl-[protein] + ATP = O-phospho-L-seryl-[protein] + ADP + H(+)</text>
        <dbReference type="Rhea" id="RHEA:17989"/>
        <dbReference type="Rhea" id="RHEA-COMP:9863"/>
        <dbReference type="Rhea" id="RHEA-COMP:11604"/>
        <dbReference type="ChEBI" id="CHEBI:15378"/>
        <dbReference type="ChEBI" id="CHEBI:29999"/>
        <dbReference type="ChEBI" id="CHEBI:30616"/>
        <dbReference type="ChEBI" id="CHEBI:83421"/>
        <dbReference type="ChEBI" id="CHEBI:456216"/>
        <dbReference type="EC" id="2.7.11.1"/>
    </reaction>
</comment>
<dbReference type="Pfam" id="PF03793">
    <property type="entry name" value="PASTA"/>
    <property type="match status" value="3"/>
</dbReference>
<evidence type="ECO:0000313" key="16">
    <source>
        <dbReference type="Proteomes" id="UP001596266"/>
    </source>
</evidence>
<feature type="domain" description="PASTA" evidence="14">
    <location>
        <begin position="531"/>
        <end position="597"/>
    </location>
</feature>
<accession>A0ABW1X2S4</accession>
<keyword evidence="5 10" id="KW-0547">Nucleotide-binding</keyword>
<comment type="caution">
    <text evidence="15">The sequence shown here is derived from an EMBL/GenBank/DDBJ whole genome shotgun (WGS) entry which is preliminary data.</text>
</comment>
<dbReference type="Proteomes" id="UP001596266">
    <property type="component" value="Unassembled WGS sequence"/>
</dbReference>
<dbReference type="Gene3D" id="1.10.510.10">
    <property type="entry name" value="Transferase(Phosphotransferase) domain 1"/>
    <property type="match status" value="1"/>
</dbReference>
<evidence type="ECO:0000256" key="4">
    <source>
        <dbReference type="ARBA" id="ARBA00022737"/>
    </source>
</evidence>
<dbReference type="EMBL" id="JBHSUA010000024">
    <property type="protein sequence ID" value="MFC6397793.1"/>
    <property type="molecule type" value="Genomic_DNA"/>
</dbReference>
<dbReference type="InterPro" id="IPR008271">
    <property type="entry name" value="Ser/Thr_kinase_AS"/>
</dbReference>
<dbReference type="PANTHER" id="PTHR43289:SF6">
    <property type="entry name" value="SERINE_THREONINE-PROTEIN KINASE NEKL-3"/>
    <property type="match status" value="1"/>
</dbReference>
<dbReference type="SUPFAM" id="SSF56112">
    <property type="entry name" value="Protein kinase-like (PK-like)"/>
    <property type="match status" value="1"/>
</dbReference>
<comment type="catalytic activity">
    <reaction evidence="8">
        <text>L-threonyl-[protein] + ATP = O-phospho-L-threonyl-[protein] + ADP + H(+)</text>
        <dbReference type="Rhea" id="RHEA:46608"/>
        <dbReference type="Rhea" id="RHEA-COMP:11060"/>
        <dbReference type="Rhea" id="RHEA-COMP:11605"/>
        <dbReference type="ChEBI" id="CHEBI:15378"/>
        <dbReference type="ChEBI" id="CHEBI:30013"/>
        <dbReference type="ChEBI" id="CHEBI:30616"/>
        <dbReference type="ChEBI" id="CHEBI:61977"/>
        <dbReference type="ChEBI" id="CHEBI:456216"/>
        <dbReference type="EC" id="2.7.11.1"/>
    </reaction>
</comment>
<keyword evidence="12" id="KW-0812">Transmembrane</keyword>
<dbReference type="PROSITE" id="PS50011">
    <property type="entry name" value="PROTEIN_KINASE_DOM"/>
    <property type="match status" value="1"/>
</dbReference>
<dbReference type="PROSITE" id="PS00107">
    <property type="entry name" value="PROTEIN_KINASE_ATP"/>
    <property type="match status" value="1"/>
</dbReference>
<evidence type="ECO:0000256" key="9">
    <source>
        <dbReference type="ARBA" id="ARBA00048679"/>
    </source>
</evidence>
<evidence type="ECO:0000259" key="14">
    <source>
        <dbReference type="PROSITE" id="PS51178"/>
    </source>
</evidence>
<feature type="domain" description="Protein kinase" evidence="13">
    <location>
        <begin position="13"/>
        <end position="287"/>
    </location>
</feature>
<evidence type="ECO:0000256" key="8">
    <source>
        <dbReference type="ARBA" id="ARBA00047899"/>
    </source>
</evidence>
<feature type="region of interest" description="Disordered" evidence="11">
    <location>
        <begin position="685"/>
        <end position="709"/>
    </location>
</feature>
<evidence type="ECO:0000256" key="6">
    <source>
        <dbReference type="ARBA" id="ARBA00022777"/>
    </source>
</evidence>
<gene>
    <name evidence="15" type="primary">pknB</name>
    <name evidence="15" type="ORF">ACFP57_12485</name>
</gene>
<feature type="domain" description="PASTA" evidence="14">
    <location>
        <begin position="387"/>
        <end position="453"/>
    </location>
</feature>
<proteinExistence type="predicted"/>
<reference evidence="16" key="1">
    <citation type="journal article" date="2019" name="Int. J. Syst. Evol. Microbiol.">
        <title>The Global Catalogue of Microorganisms (GCM) 10K type strain sequencing project: providing services to taxonomists for standard genome sequencing and annotation.</title>
        <authorList>
            <consortium name="The Broad Institute Genomics Platform"/>
            <consortium name="The Broad Institute Genome Sequencing Center for Infectious Disease"/>
            <person name="Wu L."/>
            <person name="Ma J."/>
        </authorList>
    </citation>
    <scope>NUCLEOTIDE SEQUENCE [LARGE SCALE GENOMIC DNA]</scope>
    <source>
        <strain evidence="16">CGMCC 1.15277</strain>
    </source>
</reference>
<evidence type="ECO:0000256" key="5">
    <source>
        <dbReference type="ARBA" id="ARBA00022741"/>
    </source>
</evidence>
<keyword evidence="12" id="KW-1133">Transmembrane helix</keyword>
<keyword evidence="12" id="KW-0472">Membrane</keyword>
<name>A0ABW1X2S4_9ACTN</name>
<dbReference type="InterPro" id="IPR000719">
    <property type="entry name" value="Prot_kinase_dom"/>
</dbReference>
<organism evidence="15 16">
    <name type="scientific">Luteococcus sanguinis</name>
    <dbReference type="NCBI Taxonomy" id="174038"/>
    <lineage>
        <taxon>Bacteria</taxon>
        <taxon>Bacillati</taxon>
        <taxon>Actinomycetota</taxon>
        <taxon>Actinomycetes</taxon>
        <taxon>Propionibacteriales</taxon>
        <taxon>Propionibacteriaceae</taxon>
        <taxon>Luteococcus</taxon>
    </lineage>
</organism>
<dbReference type="NCBIfam" id="NF033483">
    <property type="entry name" value="PknB_PASTA_kin"/>
    <property type="match status" value="1"/>
</dbReference>
<evidence type="ECO:0000313" key="15">
    <source>
        <dbReference type="EMBL" id="MFC6397793.1"/>
    </source>
</evidence>
<evidence type="ECO:0000256" key="7">
    <source>
        <dbReference type="ARBA" id="ARBA00022840"/>
    </source>
</evidence>
<dbReference type="EC" id="2.7.11.1" evidence="1"/>
<dbReference type="CDD" id="cd06577">
    <property type="entry name" value="PASTA_pknB"/>
    <property type="match status" value="2"/>
</dbReference>
<keyword evidence="4" id="KW-0677">Repeat</keyword>
<feature type="binding site" evidence="10">
    <location>
        <position position="42"/>
    </location>
    <ligand>
        <name>ATP</name>
        <dbReference type="ChEBI" id="CHEBI:30616"/>
    </ligand>
</feature>
<dbReference type="GO" id="GO:0016301">
    <property type="term" value="F:kinase activity"/>
    <property type="evidence" value="ECO:0007669"/>
    <property type="project" value="UniProtKB-KW"/>
</dbReference>
<protein>
    <recommendedName>
        <fullName evidence="1">non-specific serine/threonine protein kinase</fullName>
        <ecNumber evidence="1">2.7.11.1</ecNumber>
    </recommendedName>
</protein>
<dbReference type="PANTHER" id="PTHR43289">
    <property type="entry name" value="MITOGEN-ACTIVATED PROTEIN KINASE KINASE KINASE 20-RELATED"/>
    <property type="match status" value="1"/>
</dbReference>
<keyword evidence="2" id="KW-0723">Serine/threonine-protein kinase</keyword>
<feature type="transmembrane region" description="Helical" evidence="12">
    <location>
        <begin position="359"/>
        <end position="381"/>
    </location>
</feature>
<dbReference type="InterPro" id="IPR011009">
    <property type="entry name" value="Kinase-like_dom_sf"/>
</dbReference>
<dbReference type="RefSeq" id="WP_343887002.1">
    <property type="nucleotide sequence ID" value="NZ_BAAAKI010000025.1"/>
</dbReference>
<keyword evidence="6 15" id="KW-0418">Kinase</keyword>